<organism evidence="4 5">
    <name type="scientific">Neobacillus notoginsengisoli</name>
    <dbReference type="NCBI Taxonomy" id="1578198"/>
    <lineage>
        <taxon>Bacteria</taxon>
        <taxon>Bacillati</taxon>
        <taxon>Bacillota</taxon>
        <taxon>Bacilli</taxon>
        <taxon>Bacillales</taxon>
        <taxon>Bacillaceae</taxon>
        <taxon>Neobacillus</taxon>
    </lineage>
</organism>
<dbReference type="AlphaFoldDB" id="A0A417YSX4"/>
<evidence type="ECO:0000313" key="4">
    <source>
        <dbReference type="EMBL" id="RHW39091.1"/>
    </source>
</evidence>
<comment type="similarity">
    <text evidence="1 3">Belongs to the UreD family.</text>
</comment>
<keyword evidence="3" id="KW-0996">Nickel insertion</keyword>
<dbReference type="InterPro" id="IPR002669">
    <property type="entry name" value="UreD"/>
</dbReference>
<sequence>MDQMTGVLDMELIEKKGRTIANRAFFKGALKVMRPFYLEDNGHVCYYILNPGGGYLDGDRYHIRVSLKDQAQATLTTQSSTKVYKTPKDHAYQVTEVFLKDKSYLEFLPDPLIAYKDAKYKQKNVFHLDGSSALLYSDILTPGWSPEGEDFSYDTLQLINEVYVDEKLLLYDHVKLQPGKQDMNSLGFMEGTTHLGSMIVVGEQTTDELIDKIYESLCPSSDEYRMGISRLAVPGFTIRILSNNTQIIEQAFNKCHRLIRNEWFGNEPASLRKY</sequence>
<evidence type="ECO:0000256" key="1">
    <source>
        <dbReference type="ARBA" id="ARBA00007177"/>
    </source>
</evidence>
<dbReference type="HAMAP" id="MF_01384">
    <property type="entry name" value="UreD"/>
    <property type="match status" value="1"/>
</dbReference>
<accession>A0A417YSX4</accession>
<name>A0A417YSX4_9BACI</name>
<comment type="subunit">
    <text evidence="3">UreD, UreF and UreG form a complex that acts as a GTP-hydrolysis-dependent molecular chaperone, activating the urease apoprotein by helping to assemble the nickel containing metallocenter of UreC. The UreE protein probably delivers the nickel.</text>
</comment>
<dbReference type="GO" id="GO:0016151">
    <property type="term" value="F:nickel cation binding"/>
    <property type="evidence" value="ECO:0007669"/>
    <property type="project" value="UniProtKB-UniRule"/>
</dbReference>
<reference evidence="4 5" key="1">
    <citation type="journal article" date="2017" name="Int. J. Syst. Evol. Microbiol.">
        <title>Bacillus notoginsengisoli sp. nov., a novel bacterium isolated from the rhizosphere of Panax notoginseng.</title>
        <authorList>
            <person name="Zhang M.Y."/>
            <person name="Cheng J."/>
            <person name="Cai Y."/>
            <person name="Zhang T.Y."/>
            <person name="Wu Y.Y."/>
            <person name="Manikprabhu D."/>
            <person name="Li W.J."/>
            <person name="Zhang Y.X."/>
        </authorList>
    </citation>
    <scope>NUCLEOTIDE SEQUENCE [LARGE SCALE GENOMIC DNA]</scope>
    <source>
        <strain evidence="4 5">JCM 30743</strain>
    </source>
</reference>
<gene>
    <name evidence="3" type="primary">ureD</name>
    <name evidence="4" type="ORF">D1B31_14130</name>
</gene>
<keyword evidence="3" id="KW-0963">Cytoplasm</keyword>
<dbReference type="PANTHER" id="PTHR33643">
    <property type="entry name" value="UREASE ACCESSORY PROTEIN D"/>
    <property type="match status" value="1"/>
</dbReference>
<dbReference type="RefSeq" id="WP_118921423.1">
    <property type="nucleotide sequence ID" value="NZ_QWEG01000008.1"/>
</dbReference>
<protein>
    <recommendedName>
        <fullName evidence="3">Urease accessory protein UreD</fullName>
    </recommendedName>
</protein>
<comment type="function">
    <text evidence="3">Required for maturation of urease via the functional incorporation of the urease nickel metallocenter.</text>
</comment>
<proteinExistence type="inferred from homology"/>
<dbReference type="OrthoDB" id="9807968at2"/>
<keyword evidence="2 3" id="KW-0143">Chaperone</keyword>
<comment type="subcellular location">
    <subcellularLocation>
        <location evidence="3">Cytoplasm</location>
    </subcellularLocation>
</comment>
<keyword evidence="5" id="KW-1185">Reference proteome</keyword>
<comment type="caution">
    <text evidence="4">The sequence shown here is derived from an EMBL/GenBank/DDBJ whole genome shotgun (WGS) entry which is preliminary data.</text>
</comment>
<evidence type="ECO:0000256" key="2">
    <source>
        <dbReference type="ARBA" id="ARBA00023186"/>
    </source>
</evidence>
<dbReference type="PANTHER" id="PTHR33643:SF1">
    <property type="entry name" value="UREASE ACCESSORY PROTEIN D"/>
    <property type="match status" value="1"/>
</dbReference>
<dbReference type="EMBL" id="QWEG01000008">
    <property type="protein sequence ID" value="RHW39091.1"/>
    <property type="molecule type" value="Genomic_DNA"/>
</dbReference>
<evidence type="ECO:0000313" key="5">
    <source>
        <dbReference type="Proteomes" id="UP000284416"/>
    </source>
</evidence>
<evidence type="ECO:0000256" key="3">
    <source>
        <dbReference type="HAMAP-Rule" id="MF_01384"/>
    </source>
</evidence>
<dbReference type="Pfam" id="PF01774">
    <property type="entry name" value="UreD"/>
    <property type="match status" value="1"/>
</dbReference>
<dbReference type="GO" id="GO:0005737">
    <property type="term" value="C:cytoplasm"/>
    <property type="evidence" value="ECO:0007669"/>
    <property type="project" value="UniProtKB-SubCell"/>
</dbReference>
<dbReference type="Proteomes" id="UP000284416">
    <property type="component" value="Unassembled WGS sequence"/>
</dbReference>